<dbReference type="SUPFAM" id="SSF161098">
    <property type="entry name" value="MetI-like"/>
    <property type="match status" value="1"/>
</dbReference>
<evidence type="ECO:0000256" key="3">
    <source>
        <dbReference type="ARBA" id="ARBA00022692"/>
    </source>
</evidence>
<proteinExistence type="inferred from homology"/>
<keyword evidence="9" id="KW-1185">Reference proteome</keyword>
<keyword evidence="2 6" id="KW-0813">Transport</keyword>
<feature type="transmembrane region" description="Helical" evidence="6">
    <location>
        <begin position="182"/>
        <end position="204"/>
    </location>
</feature>
<keyword evidence="4 6" id="KW-1133">Transmembrane helix</keyword>
<evidence type="ECO:0000256" key="4">
    <source>
        <dbReference type="ARBA" id="ARBA00022989"/>
    </source>
</evidence>
<dbReference type="InterPro" id="IPR051204">
    <property type="entry name" value="ABC_transp_perm/SBD"/>
</dbReference>
<keyword evidence="5 6" id="KW-0472">Membrane</keyword>
<feature type="transmembrane region" description="Helical" evidence="6">
    <location>
        <begin position="49"/>
        <end position="72"/>
    </location>
</feature>
<dbReference type="GO" id="GO:0055085">
    <property type="term" value="P:transmembrane transport"/>
    <property type="evidence" value="ECO:0007669"/>
    <property type="project" value="InterPro"/>
</dbReference>
<comment type="subcellular location">
    <subcellularLocation>
        <location evidence="6">Cell membrane</location>
        <topology evidence="6">Multi-pass membrane protein</topology>
    </subcellularLocation>
    <subcellularLocation>
        <location evidence="1">Membrane</location>
        <topology evidence="1">Multi-pass membrane protein</topology>
    </subcellularLocation>
</comment>
<dbReference type="Pfam" id="PF00528">
    <property type="entry name" value="BPD_transp_1"/>
    <property type="match status" value="1"/>
</dbReference>
<dbReference type="InterPro" id="IPR035906">
    <property type="entry name" value="MetI-like_sf"/>
</dbReference>
<dbReference type="GO" id="GO:0005886">
    <property type="term" value="C:plasma membrane"/>
    <property type="evidence" value="ECO:0007669"/>
    <property type="project" value="UniProtKB-SubCell"/>
</dbReference>
<reference evidence="8 9" key="1">
    <citation type="submission" date="2016-11" db="EMBL/GenBank/DDBJ databases">
        <authorList>
            <person name="Jaros S."/>
            <person name="Januszkiewicz K."/>
            <person name="Wedrychowicz H."/>
        </authorList>
    </citation>
    <scope>NUCLEOTIDE SEQUENCE [LARGE SCALE GENOMIC DNA]</scope>
    <source>
        <strain evidence="8 9">CGMCC 4.5723</strain>
    </source>
</reference>
<organism evidence="8 9">
    <name type="scientific">Nocardiopsis flavescens</name>
    <dbReference type="NCBI Taxonomy" id="758803"/>
    <lineage>
        <taxon>Bacteria</taxon>
        <taxon>Bacillati</taxon>
        <taxon>Actinomycetota</taxon>
        <taxon>Actinomycetes</taxon>
        <taxon>Streptosporangiales</taxon>
        <taxon>Nocardiopsidaceae</taxon>
        <taxon>Nocardiopsis</taxon>
    </lineage>
</organism>
<dbReference type="AlphaFoldDB" id="A0A1M6UAW5"/>
<evidence type="ECO:0000313" key="8">
    <source>
        <dbReference type="EMBL" id="SHK66310.1"/>
    </source>
</evidence>
<dbReference type="EMBL" id="FQZK01000027">
    <property type="protein sequence ID" value="SHK66310.1"/>
    <property type="molecule type" value="Genomic_DNA"/>
</dbReference>
<dbReference type="PANTHER" id="PTHR30177:SF4">
    <property type="entry name" value="OSMOPROTECTANT IMPORT PERMEASE PROTEIN OSMW"/>
    <property type="match status" value="1"/>
</dbReference>
<dbReference type="RefSeq" id="WP_073383589.1">
    <property type="nucleotide sequence ID" value="NZ_FQZK01000027.1"/>
</dbReference>
<feature type="domain" description="ABC transmembrane type-1" evidence="7">
    <location>
        <begin position="18"/>
        <end position="201"/>
    </location>
</feature>
<evidence type="ECO:0000256" key="2">
    <source>
        <dbReference type="ARBA" id="ARBA00022448"/>
    </source>
</evidence>
<dbReference type="CDD" id="cd06261">
    <property type="entry name" value="TM_PBP2"/>
    <property type="match status" value="1"/>
</dbReference>
<dbReference type="Gene3D" id="1.10.3720.10">
    <property type="entry name" value="MetI-like"/>
    <property type="match status" value="1"/>
</dbReference>
<name>A0A1M6UAW5_9ACTN</name>
<protein>
    <submittedName>
        <fullName evidence="8">Osmoprotectant transport system permease protein</fullName>
    </submittedName>
</protein>
<evidence type="ECO:0000313" key="9">
    <source>
        <dbReference type="Proteomes" id="UP000184452"/>
    </source>
</evidence>
<dbReference type="InterPro" id="IPR000515">
    <property type="entry name" value="MetI-like"/>
</dbReference>
<feature type="transmembrane region" description="Helical" evidence="6">
    <location>
        <begin position="154"/>
        <end position="176"/>
    </location>
</feature>
<accession>A0A1M6UAW5</accession>
<dbReference type="PROSITE" id="PS50928">
    <property type="entry name" value="ABC_TM1"/>
    <property type="match status" value="1"/>
</dbReference>
<evidence type="ECO:0000256" key="1">
    <source>
        <dbReference type="ARBA" id="ARBA00004141"/>
    </source>
</evidence>
<gene>
    <name evidence="8" type="ORF">SAMN05421803_12710</name>
</gene>
<feature type="transmembrane region" description="Helical" evidence="6">
    <location>
        <begin position="84"/>
        <end position="103"/>
    </location>
</feature>
<keyword evidence="3 6" id="KW-0812">Transmembrane</keyword>
<feature type="transmembrane region" description="Helical" evidence="6">
    <location>
        <begin position="128"/>
        <end position="147"/>
    </location>
</feature>
<feature type="transmembrane region" description="Helical" evidence="6">
    <location>
        <begin position="21"/>
        <end position="43"/>
    </location>
</feature>
<dbReference type="Proteomes" id="UP000184452">
    <property type="component" value="Unassembled WGS sequence"/>
</dbReference>
<evidence type="ECO:0000256" key="5">
    <source>
        <dbReference type="ARBA" id="ARBA00023136"/>
    </source>
</evidence>
<dbReference type="OrthoDB" id="3233284at2"/>
<sequence>MIALRWLSDNAGVMAEYFLAHVWLSVLPLLLGLVLALPLGWAAHHFGFLYRPLVAGSALLYTLPSLALFVLLPQVLGTRMLDPVNIVCALTVYTVALLVRVVADGLAAVPEDTVRAADAMGYTAVQRWAAVELPVAVPVIAAGLRVASVSNVSLVSLGALLGIPQLGSLFTLGFQLGYLLPIAAGIVLCLLLAWLLDGLILAAARLLTPWKRAETPA</sequence>
<dbReference type="STRING" id="758803.SAMN05421803_12710"/>
<dbReference type="GO" id="GO:0031460">
    <property type="term" value="P:glycine betaine transport"/>
    <property type="evidence" value="ECO:0007669"/>
    <property type="project" value="TreeGrafter"/>
</dbReference>
<comment type="similarity">
    <text evidence="6">Belongs to the binding-protein-dependent transport system permease family.</text>
</comment>
<evidence type="ECO:0000256" key="6">
    <source>
        <dbReference type="RuleBase" id="RU363032"/>
    </source>
</evidence>
<evidence type="ECO:0000259" key="7">
    <source>
        <dbReference type="PROSITE" id="PS50928"/>
    </source>
</evidence>
<dbReference type="PANTHER" id="PTHR30177">
    <property type="entry name" value="GLYCINE BETAINE/L-PROLINE TRANSPORT SYSTEM PERMEASE PROTEIN PROW"/>
    <property type="match status" value="1"/>
</dbReference>